<evidence type="ECO:0000256" key="2">
    <source>
        <dbReference type="ARBA" id="ARBA00022691"/>
    </source>
</evidence>
<dbReference type="Proteomes" id="UP000026739">
    <property type="component" value="Unassembled WGS sequence"/>
</dbReference>
<evidence type="ECO:0000259" key="7">
    <source>
        <dbReference type="PROSITE" id="PS51918"/>
    </source>
</evidence>
<keyword evidence="3" id="KW-0479">Metal-binding</keyword>
<dbReference type="CDD" id="cd01335">
    <property type="entry name" value="Radical_SAM"/>
    <property type="match status" value="1"/>
</dbReference>
<dbReference type="SUPFAM" id="SSF102114">
    <property type="entry name" value="Radical SAM enzymes"/>
    <property type="match status" value="1"/>
</dbReference>
<dbReference type="Gene3D" id="3.20.20.70">
    <property type="entry name" value="Aldolase class I"/>
    <property type="match status" value="1"/>
</dbReference>
<dbReference type="GO" id="GO:0051536">
    <property type="term" value="F:iron-sulfur cluster binding"/>
    <property type="evidence" value="ECO:0007669"/>
    <property type="project" value="UniProtKB-KW"/>
</dbReference>
<comment type="cofactor">
    <cofactor evidence="1">
        <name>[4Fe-4S] cluster</name>
        <dbReference type="ChEBI" id="CHEBI:49883"/>
    </cofactor>
</comment>
<evidence type="ECO:0000256" key="1">
    <source>
        <dbReference type="ARBA" id="ARBA00001966"/>
    </source>
</evidence>
<evidence type="ECO:0000313" key="8">
    <source>
        <dbReference type="EMBL" id="KDD68535.1"/>
    </source>
</evidence>
<evidence type="ECO:0000256" key="4">
    <source>
        <dbReference type="ARBA" id="ARBA00023004"/>
    </source>
</evidence>
<name>A0A059L344_9PSED</name>
<keyword evidence="5" id="KW-0411">Iron-sulfur</keyword>
<sequence>MSKFQKLEFYVQQRPYELLPFKFDRLNDDEYVITNMAGEYHVIPISLLEPLISKTLPITSELIPTLRSKQFIRFTNEQAPLQLLALKIRTRLSRLAQFTNLHIFVVTLRCDHSCPYCQVSRQSESKGEFDMTTKMAEKSLDFVFRSPNPAIKIEFQGGEPLLNFEMVKYVVLEAKKRNLKEGRDLQFVIATTLSLLTDEVLDFCKQHNIVLSSSLDGPMDLHNANRPRPGRDSHQRFEEGLNKARAALGYDQVSALMTTTDMSLPRARDIIDEYLRLGFDGIFLRTLSPYGFAIKTKKFMSYDTERWLEFYKEGLEYIIELNKSGVRFVEQYSALVLTKMLTSGDPGFVDLMNPAGAGIAAIVFNYDGSVYASDESRMLAEMGDHTFRLGNILEHSYEEIILSDQLLDALENSFTLSAPMCSDCAFEPYCGAEPVYHHAMHKDLVARKPESSFCKRNMGIFKHLIGLMGSDEHTKRIFMGWANRC</sequence>
<evidence type="ECO:0000256" key="3">
    <source>
        <dbReference type="ARBA" id="ARBA00022723"/>
    </source>
</evidence>
<comment type="similarity">
    <text evidence="6">Belongs to the radical SAM superfamily. Anaerobic sulfatase-maturating enzyme family.</text>
</comment>
<organism evidence="8 9">
    <name type="scientific">Pseudomonas mandelii PD30</name>
    <dbReference type="NCBI Taxonomy" id="1419583"/>
    <lineage>
        <taxon>Bacteria</taxon>
        <taxon>Pseudomonadati</taxon>
        <taxon>Pseudomonadota</taxon>
        <taxon>Gammaproteobacteria</taxon>
        <taxon>Pseudomonadales</taxon>
        <taxon>Pseudomonadaceae</taxon>
        <taxon>Pseudomonas</taxon>
    </lineage>
</organism>
<dbReference type="SFLD" id="SFLDG01384">
    <property type="entry name" value="thioether_bond_formation_requi"/>
    <property type="match status" value="1"/>
</dbReference>
<dbReference type="SFLD" id="SFLDG01386">
    <property type="entry name" value="main_SPASM_domain-containing"/>
    <property type="match status" value="1"/>
</dbReference>
<dbReference type="InterPro" id="IPR007197">
    <property type="entry name" value="rSAM"/>
</dbReference>
<dbReference type="SFLD" id="SFLDS00029">
    <property type="entry name" value="Radical_SAM"/>
    <property type="match status" value="1"/>
</dbReference>
<dbReference type="Pfam" id="PF04055">
    <property type="entry name" value="Radical_SAM"/>
    <property type="match status" value="1"/>
</dbReference>
<accession>A0A059L344</accession>
<feature type="domain" description="Radical SAM core" evidence="7">
    <location>
        <begin position="91"/>
        <end position="324"/>
    </location>
</feature>
<dbReference type="AlphaFoldDB" id="A0A059L344"/>
<keyword evidence="2" id="KW-0949">S-adenosyl-L-methionine</keyword>
<comment type="caution">
    <text evidence="8">The sequence shown here is derived from an EMBL/GenBank/DDBJ whole genome shotgun (WGS) entry which is preliminary data.</text>
</comment>
<evidence type="ECO:0000256" key="5">
    <source>
        <dbReference type="ARBA" id="ARBA00023014"/>
    </source>
</evidence>
<protein>
    <submittedName>
        <fullName evidence="8">Radical SAM protein</fullName>
    </submittedName>
</protein>
<reference evidence="8 9" key="1">
    <citation type="submission" date="2013-12" db="EMBL/GenBank/DDBJ databases">
        <authorList>
            <person name="Formusa P.A."/>
            <person name="Habash M."/>
            <person name="Lee H."/>
            <person name="Trevors J.T."/>
        </authorList>
    </citation>
    <scope>NUCLEOTIDE SEQUENCE [LARGE SCALE GENOMIC DNA]</scope>
    <source>
        <strain evidence="8 9">PD30</strain>
    </source>
</reference>
<evidence type="ECO:0000256" key="6">
    <source>
        <dbReference type="ARBA" id="ARBA00023601"/>
    </source>
</evidence>
<dbReference type="PANTHER" id="PTHR43273:SF3">
    <property type="entry name" value="ANAEROBIC SULFATASE-MATURATING ENZYME HOMOLOG ASLB-RELATED"/>
    <property type="match status" value="1"/>
</dbReference>
<dbReference type="SMART" id="SM00729">
    <property type="entry name" value="Elp3"/>
    <property type="match status" value="1"/>
</dbReference>
<dbReference type="RefSeq" id="WP_033057197.1">
    <property type="nucleotide sequence ID" value="NZ_AZQQ01000077.1"/>
</dbReference>
<dbReference type="PANTHER" id="PTHR43273">
    <property type="entry name" value="ANAEROBIC SULFATASE-MATURATING ENZYME HOMOLOG ASLB-RELATED"/>
    <property type="match status" value="1"/>
</dbReference>
<dbReference type="EMBL" id="AZQQ01000077">
    <property type="protein sequence ID" value="KDD68535.1"/>
    <property type="molecule type" value="Genomic_DNA"/>
</dbReference>
<keyword evidence="4" id="KW-0408">Iron</keyword>
<dbReference type="InterPro" id="IPR013785">
    <property type="entry name" value="Aldolase_TIM"/>
</dbReference>
<dbReference type="InterPro" id="IPR023867">
    <property type="entry name" value="Sulphatase_maturase_rSAM"/>
</dbReference>
<dbReference type="GO" id="GO:0046872">
    <property type="term" value="F:metal ion binding"/>
    <property type="evidence" value="ECO:0007669"/>
    <property type="project" value="UniProtKB-KW"/>
</dbReference>
<dbReference type="InterPro" id="IPR058240">
    <property type="entry name" value="rSAM_sf"/>
</dbReference>
<dbReference type="GO" id="GO:0016491">
    <property type="term" value="F:oxidoreductase activity"/>
    <property type="evidence" value="ECO:0007669"/>
    <property type="project" value="InterPro"/>
</dbReference>
<dbReference type="NCBIfam" id="TIGR03978">
    <property type="entry name" value="rSAM_paired_1"/>
    <property type="match status" value="1"/>
</dbReference>
<dbReference type="PROSITE" id="PS51918">
    <property type="entry name" value="RADICAL_SAM"/>
    <property type="match status" value="1"/>
</dbReference>
<evidence type="ECO:0000313" key="9">
    <source>
        <dbReference type="Proteomes" id="UP000026739"/>
    </source>
</evidence>
<dbReference type="InterPro" id="IPR024023">
    <property type="entry name" value="rSAM_paired_HxsB"/>
</dbReference>
<gene>
    <name evidence="8" type="ORF">V466_13650</name>
</gene>
<dbReference type="SFLD" id="SFLDG01067">
    <property type="entry name" value="SPASM/twitch_domain_containing"/>
    <property type="match status" value="1"/>
</dbReference>
<dbReference type="eggNOG" id="COG0641">
    <property type="taxonomic scope" value="Bacteria"/>
</dbReference>
<proteinExistence type="inferred from homology"/>
<dbReference type="InterPro" id="IPR006638">
    <property type="entry name" value="Elp3/MiaA/NifB-like_rSAM"/>
</dbReference>